<dbReference type="AlphaFoldDB" id="A0A2V4US53"/>
<dbReference type="Gene3D" id="1.10.10.10">
    <property type="entry name" value="Winged helix-like DNA-binding domain superfamily/Winged helix DNA-binding domain"/>
    <property type="match status" value="1"/>
</dbReference>
<evidence type="ECO:0000313" key="7">
    <source>
        <dbReference type="Proteomes" id="UP000247746"/>
    </source>
</evidence>
<dbReference type="InterPro" id="IPR036390">
    <property type="entry name" value="WH_DNA-bd_sf"/>
</dbReference>
<dbReference type="InterPro" id="IPR000847">
    <property type="entry name" value="LysR_HTH_N"/>
</dbReference>
<evidence type="ECO:0000256" key="4">
    <source>
        <dbReference type="ARBA" id="ARBA00023163"/>
    </source>
</evidence>
<evidence type="ECO:0000256" key="1">
    <source>
        <dbReference type="ARBA" id="ARBA00009437"/>
    </source>
</evidence>
<comment type="caution">
    <text evidence="6">The sequence shown here is derived from an EMBL/GenBank/DDBJ whole genome shotgun (WGS) entry which is preliminary data.</text>
</comment>
<dbReference type="GO" id="GO:0003700">
    <property type="term" value="F:DNA-binding transcription factor activity"/>
    <property type="evidence" value="ECO:0007669"/>
    <property type="project" value="InterPro"/>
</dbReference>
<proteinExistence type="inferred from homology"/>
<dbReference type="GO" id="GO:0005829">
    <property type="term" value="C:cytosol"/>
    <property type="evidence" value="ECO:0007669"/>
    <property type="project" value="TreeGrafter"/>
</dbReference>
<dbReference type="PANTHER" id="PTHR30419">
    <property type="entry name" value="HTH-TYPE TRANSCRIPTIONAL REGULATOR YBHD"/>
    <property type="match status" value="1"/>
</dbReference>
<dbReference type="SUPFAM" id="SSF53850">
    <property type="entry name" value="Periplasmic binding protein-like II"/>
    <property type="match status" value="1"/>
</dbReference>
<keyword evidence="2" id="KW-0805">Transcription regulation</keyword>
<accession>A0A2V4US53</accession>
<dbReference type="PANTHER" id="PTHR30419:SF8">
    <property type="entry name" value="NITROGEN ASSIMILATION TRANSCRIPTIONAL ACTIVATOR-RELATED"/>
    <property type="match status" value="1"/>
</dbReference>
<evidence type="ECO:0000256" key="2">
    <source>
        <dbReference type="ARBA" id="ARBA00023015"/>
    </source>
</evidence>
<dbReference type="RefSeq" id="WP_110924306.1">
    <property type="nucleotide sequence ID" value="NZ_QJSU01000012.1"/>
</dbReference>
<evidence type="ECO:0000313" key="6">
    <source>
        <dbReference type="EMBL" id="PYE36592.1"/>
    </source>
</evidence>
<sequence length="301" mass="33481">MKEINGKRLSYLYEAVTMGTIRAAADKLDIAPSAISRQISLLEKELACILIERHRKGVTPTEAGSILLQFYRESVSAEETCVSKLQSLLGLQRGHIKLAMGDGFVGDLMLGPLSEFACLYPALTLSISTGGSNEVIRQVEEDEAHIGLVFHPSSHPRIRSQVISCQPMYIIVSPDHPLADRSKPMQLKELLEYPVGLAESRFGVRQLLAMAEFQQKIRFDPILTTDSFTVLKNFARSNMGFTFLPYFVVSKEVKDGHLIAIPIDNTLLSSGEAHIVTRLGRHLSQGPHELLQHMKSWMKAL</sequence>
<keyword evidence="3 6" id="KW-0238">DNA-binding</keyword>
<comment type="similarity">
    <text evidence="1">Belongs to the LysR transcriptional regulatory family.</text>
</comment>
<dbReference type="Pfam" id="PF03466">
    <property type="entry name" value="LysR_substrate"/>
    <property type="match status" value="1"/>
</dbReference>
<dbReference type="InterPro" id="IPR050950">
    <property type="entry name" value="HTH-type_LysR_regulators"/>
</dbReference>
<dbReference type="Proteomes" id="UP000247746">
    <property type="component" value="Unassembled WGS sequence"/>
</dbReference>
<name>A0A2V4US53_9GAMM</name>
<organism evidence="6 7">
    <name type="scientific">Psychrobacter fozii</name>
    <dbReference type="NCBI Taxonomy" id="198480"/>
    <lineage>
        <taxon>Bacteria</taxon>
        <taxon>Pseudomonadati</taxon>
        <taxon>Pseudomonadota</taxon>
        <taxon>Gammaproteobacteria</taxon>
        <taxon>Moraxellales</taxon>
        <taxon>Moraxellaceae</taxon>
        <taxon>Psychrobacter</taxon>
    </lineage>
</organism>
<keyword evidence="4" id="KW-0804">Transcription</keyword>
<dbReference type="InterPro" id="IPR036388">
    <property type="entry name" value="WH-like_DNA-bd_sf"/>
</dbReference>
<dbReference type="Pfam" id="PF00126">
    <property type="entry name" value="HTH_1"/>
    <property type="match status" value="1"/>
</dbReference>
<dbReference type="EMBL" id="QJSU01000012">
    <property type="protein sequence ID" value="PYE36592.1"/>
    <property type="molecule type" value="Genomic_DNA"/>
</dbReference>
<reference evidence="6 7" key="1">
    <citation type="submission" date="2018-06" db="EMBL/GenBank/DDBJ databases">
        <title>Genomic Encyclopedia of Type Strains, Phase III (KMG-III): the genomes of soil and plant-associated and newly described type strains.</title>
        <authorList>
            <person name="Whitman W."/>
        </authorList>
    </citation>
    <scope>NUCLEOTIDE SEQUENCE [LARGE SCALE GENOMIC DNA]</scope>
    <source>
        <strain evidence="6 7">CECT 5889</strain>
    </source>
</reference>
<keyword evidence="7" id="KW-1185">Reference proteome</keyword>
<evidence type="ECO:0000256" key="3">
    <source>
        <dbReference type="ARBA" id="ARBA00023125"/>
    </source>
</evidence>
<dbReference type="OrthoDB" id="8839922at2"/>
<feature type="domain" description="HTH lysR-type" evidence="5">
    <location>
        <begin position="4"/>
        <end position="61"/>
    </location>
</feature>
<dbReference type="GO" id="GO:0003677">
    <property type="term" value="F:DNA binding"/>
    <property type="evidence" value="ECO:0007669"/>
    <property type="project" value="UniProtKB-KW"/>
</dbReference>
<dbReference type="PROSITE" id="PS50931">
    <property type="entry name" value="HTH_LYSR"/>
    <property type="match status" value="1"/>
</dbReference>
<gene>
    <name evidence="6" type="ORF">DFP82_11238</name>
</gene>
<protein>
    <submittedName>
        <fullName evidence="6">DNA-binding transcriptional LysR family regulator</fullName>
    </submittedName>
</protein>
<evidence type="ECO:0000259" key="5">
    <source>
        <dbReference type="PROSITE" id="PS50931"/>
    </source>
</evidence>
<dbReference type="Gene3D" id="3.40.190.290">
    <property type="match status" value="1"/>
</dbReference>
<dbReference type="SUPFAM" id="SSF46785">
    <property type="entry name" value="Winged helix' DNA-binding domain"/>
    <property type="match status" value="1"/>
</dbReference>
<dbReference type="InterPro" id="IPR005119">
    <property type="entry name" value="LysR_subst-bd"/>
</dbReference>